<dbReference type="HAMAP" id="MF_00337">
    <property type="entry name" value="Exonuc_7_S"/>
    <property type="match status" value="1"/>
</dbReference>
<gene>
    <name evidence="6 7" type="primary">xseB</name>
    <name evidence="7" type="ORF">WMG39_01280</name>
</gene>
<keyword evidence="5 6" id="KW-0269">Exonuclease</keyword>
<dbReference type="InterPro" id="IPR003761">
    <property type="entry name" value="Exonuc_VII_S"/>
</dbReference>
<dbReference type="EMBL" id="JBBLXS010000008">
    <property type="protein sequence ID" value="MEK0183474.1"/>
    <property type="molecule type" value="Genomic_DNA"/>
</dbReference>
<evidence type="ECO:0000256" key="6">
    <source>
        <dbReference type="HAMAP-Rule" id="MF_00337"/>
    </source>
</evidence>
<dbReference type="NCBIfam" id="TIGR01280">
    <property type="entry name" value="xseB"/>
    <property type="match status" value="1"/>
</dbReference>
<proteinExistence type="inferred from homology"/>
<evidence type="ECO:0000256" key="1">
    <source>
        <dbReference type="ARBA" id="ARBA00009998"/>
    </source>
</evidence>
<dbReference type="InterPro" id="IPR037004">
    <property type="entry name" value="Exonuc_VII_ssu_sf"/>
</dbReference>
<comment type="catalytic activity">
    <reaction evidence="6">
        <text>Exonucleolytic cleavage in either 5'- to 3'- or 3'- to 5'-direction to yield nucleoside 5'-phosphates.</text>
        <dbReference type="EC" id="3.1.11.6"/>
    </reaction>
</comment>
<evidence type="ECO:0000313" key="8">
    <source>
        <dbReference type="Proteomes" id="UP001384579"/>
    </source>
</evidence>
<dbReference type="Gene3D" id="1.10.287.1040">
    <property type="entry name" value="Exonuclease VII, small subunit"/>
    <property type="match status" value="1"/>
</dbReference>
<dbReference type="GO" id="GO:0008855">
    <property type="term" value="F:exodeoxyribonuclease VII activity"/>
    <property type="evidence" value="ECO:0007669"/>
    <property type="project" value="UniProtKB-EC"/>
</dbReference>
<evidence type="ECO:0000256" key="2">
    <source>
        <dbReference type="ARBA" id="ARBA00022490"/>
    </source>
</evidence>
<dbReference type="SUPFAM" id="SSF116842">
    <property type="entry name" value="XseB-like"/>
    <property type="match status" value="1"/>
</dbReference>
<dbReference type="Proteomes" id="UP001384579">
    <property type="component" value="Unassembled WGS sequence"/>
</dbReference>
<keyword evidence="2 6" id="KW-0963">Cytoplasm</keyword>
<dbReference type="Pfam" id="PF02609">
    <property type="entry name" value="Exonuc_VII_S"/>
    <property type="match status" value="1"/>
</dbReference>
<sequence>MINSPLRQSDWNYEETVDRIEAIIERVESGELPLEQVFEEFSIAVEYLQQCEFFLARGKEKMDLSIELLDDQPDF</sequence>
<name>A0ABU8YGI5_9CYAN</name>
<accession>A0ABU8YGI5</accession>
<keyword evidence="3 6" id="KW-0540">Nuclease</keyword>
<comment type="caution">
    <text evidence="7">The sequence shown here is derived from an EMBL/GenBank/DDBJ whole genome shotgun (WGS) entry which is preliminary data.</text>
</comment>
<evidence type="ECO:0000256" key="5">
    <source>
        <dbReference type="ARBA" id="ARBA00022839"/>
    </source>
</evidence>
<comment type="function">
    <text evidence="6">Bidirectionally degrades single-stranded DNA into large acid-insoluble oligonucleotides, which are then degraded further into small acid-soluble oligonucleotides.</text>
</comment>
<comment type="subcellular location">
    <subcellularLocation>
        <location evidence="6">Cytoplasm</location>
    </subcellularLocation>
</comment>
<keyword evidence="4 6" id="KW-0378">Hydrolase</keyword>
<comment type="similarity">
    <text evidence="1 6">Belongs to the XseB family.</text>
</comment>
<dbReference type="EC" id="3.1.11.6" evidence="6"/>
<evidence type="ECO:0000256" key="4">
    <source>
        <dbReference type="ARBA" id="ARBA00022801"/>
    </source>
</evidence>
<keyword evidence="8" id="KW-1185">Reference proteome</keyword>
<dbReference type="RefSeq" id="WP_340518654.1">
    <property type="nucleotide sequence ID" value="NZ_JBBLXS010000008.1"/>
</dbReference>
<protein>
    <recommendedName>
        <fullName evidence="6">Exodeoxyribonuclease 7 small subunit</fullName>
        <ecNumber evidence="6">3.1.11.6</ecNumber>
    </recommendedName>
    <alternativeName>
        <fullName evidence="6">Exodeoxyribonuclease VII small subunit</fullName>
        <shortName evidence="6">Exonuclease VII small subunit</shortName>
    </alternativeName>
</protein>
<reference evidence="7 8" key="1">
    <citation type="journal article" date="2020" name="Harmful Algae">
        <title>Molecular and morphological characterization of a novel dihydroanatoxin-a producing Microcoleus species (cyanobacteria) from the Russian River, California, USA.</title>
        <authorList>
            <person name="Conklin K.Y."/>
            <person name="Stancheva R."/>
            <person name="Otten T.G."/>
            <person name="Fadness R."/>
            <person name="Boyer G.L."/>
            <person name="Read B."/>
            <person name="Zhang X."/>
            <person name="Sheath R.G."/>
        </authorList>
    </citation>
    <scope>NUCLEOTIDE SEQUENCE [LARGE SCALE GENOMIC DNA]</scope>
    <source>
        <strain evidence="7 8">PTRS2</strain>
    </source>
</reference>
<evidence type="ECO:0000313" key="7">
    <source>
        <dbReference type="EMBL" id="MEK0183474.1"/>
    </source>
</evidence>
<organism evidence="7 8">
    <name type="scientific">Microcoleus anatoxicus PTRS2</name>
    <dbReference type="NCBI Taxonomy" id="2705321"/>
    <lineage>
        <taxon>Bacteria</taxon>
        <taxon>Bacillati</taxon>
        <taxon>Cyanobacteriota</taxon>
        <taxon>Cyanophyceae</taxon>
        <taxon>Oscillatoriophycideae</taxon>
        <taxon>Oscillatoriales</taxon>
        <taxon>Microcoleaceae</taxon>
        <taxon>Microcoleus</taxon>
        <taxon>Microcoleus anatoxicus</taxon>
    </lineage>
</organism>
<evidence type="ECO:0000256" key="3">
    <source>
        <dbReference type="ARBA" id="ARBA00022722"/>
    </source>
</evidence>
<comment type="subunit">
    <text evidence="6">Heterooligomer composed of large and small subunits.</text>
</comment>